<proteinExistence type="predicted"/>
<dbReference type="OrthoDB" id="10394380at2759"/>
<evidence type="ECO:0000256" key="1">
    <source>
        <dbReference type="SAM" id="MobiDB-lite"/>
    </source>
</evidence>
<feature type="non-terminal residue" evidence="2">
    <location>
        <position position="423"/>
    </location>
</feature>
<dbReference type="Proteomes" id="UP000007431">
    <property type="component" value="Unassembled WGS sequence"/>
</dbReference>
<keyword evidence="3" id="KW-1185">Reference proteome</keyword>
<sequence>MPSGRQDWDQLPATLGRQSASQRQPVANLEHDLHSTNASRVDPATPYHANLLQSPAATRNEPTRFYALPASGMLPQSPHVPGPSIPIALPPVLGIMRPRSPDPRSATLPLSVMPGVLSSPTSAAVAGLDVRNPTRHDIENPPQRRTIAPLQLRTESAHGTESAHHTEPWQHRAENPPPRYEDQPPPRHVRHPLRHVEHPPRRPEPEQWRILPPTSRVLPEHLDLMTGVIRKRADLAVFAGPASPLRTVVFSPDIDLAGLLRFYQMALPENKQIFIAGSPPPSCQAYLERDLCQKRISEHRLRDGDYDCHVKIGQRHCAWMQCRFSVSLITEDENAYRILCAHVAARHFGQTPMCPLCRRVLRVPQHAEWEAYDLIKKHLMTGLCLELAKHAICRVAKPVPRPVLDADDGLVPLTTGSEIIGRS</sequence>
<dbReference type="RefSeq" id="XP_003026905.1">
    <property type="nucleotide sequence ID" value="XM_003026859.1"/>
</dbReference>
<dbReference type="KEGG" id="scm:SCHCO_02591371"/>
<name>D8QJK3_SCHCM</name>
<feature type="compositionally biased region" description="Basic and acidic residues" evidence="1">
    <location>
        <begin position="194"/>
        <end position="207"/>
    </location>
</feature>
<dbReference type="GeneID" id="9593094"/>
<dbReference type="HOGENOM" id="CLU_649171_0_0_1"/>
<feature type="region of interest" description="Disordered" evidence="1">
    <location>
        <begin position="1"/>
        <end position="45"/>
    </location>
</feature>
<evidence type="ECO:0000313" key="2">
    <source>
        <dbReference type="EMBL" id="EFI92002.1"/>
    </source>
</evidence>
<reference evidence="2 3" key="1">
    <citation type="journal article" date="2010" name="Nat. Biotechnol.">
        <title>Genome sequence of the model mushroom Schizophyllum commune.</title>
        <authorList>
            <person name="Ohm R.A."/>
            <person name="de Jong J.F."/>
            <person name="Lugones L.G."/>
            <person name="Aerts A."/>
            <person name="Kothe E."/>
            <person name="Stajich J.E."/>
            <person name="de Vries R.P."/>
            <person name="Record E."/>
            <person name="Levasseur A."/>
            <person name="Baker S.E."/>
            <person name="Bartholomew K.A."/>
            <person name="Coutinho P.M."/>
            <person name="Erdmann S."/>
            <person name="Fowler T.J."/>
            <person name="Gathman A.C."/>
            <person name="Lombard V."/>
            <person name="Henrissat B."/>
            <person name="Knabe N."/>
            <person name="Kuees U."/>
            <person name="Lilly W.W."/>
            <person name="Lindquist E."/>
            <person name="Lucas S."/>
            <person name="Magnuson J.K."/>
            <person name="Piumi F."/>
            <person name="Raudaskoski M."/>
            <person name="Salamov A."/>
            <person name="Schmutz J."/>
            <person name="Schwarze F.W.M.R."/>
            <person name="vanKuyk P.A."/>
            <person name="Horton J.S."/>
            <person name="Grigoriev I.V."/>
            <person name="Woesten H.A.B."/>
        </authorList>
    </citation>
    <scope>NUCLEOTIDE SEQUENCE [LARGE SCALE GENOMIC DNA]</scope>
    <source>
        <strain evidence="3">H4-8 / FGSC 9210</strain>
    </source>
</reference>
<gene>
    <name evidence="2" type="ORF">SCHCODRAFT_114025</name>
</gene>
<dbReference type="AlphaFoldDB" id="D8QJK3"/>
<dbReference type="VEuPathDB" id="FungiDB:SCHCODRAFT_02591371"/>
<accession>D8QJK3</accession>
<dbReference type="InParanoid" id="D8QJK3"/>
<organism evidence="3">
    <name type="scientific">Schizophyllum commune (strain H4-8 / FGSC 9210)</name>
    <name type="common">Split gill fungus</name>
    <dbReference type="NCBI Taxonomy" id="578458"/>
    <lineage>
        <taxon>Eukaryota</taxon>
        <taxon>Fungi</taxon>
        <taxon>Dikarya</taxon>
        <taxon>Basidiomycota</taxon>
        <taxon>Agaricomycotina</taxon>
        <taxon>Agaricomycetes</taxon>
        <taxon>Agaricomycetidae</taxon>
        <taxon>Agaricales</taxon>
        <taxon>Schizophyllaceae</taxon>
        <taxon>Schizophyllum</taxon>
    </lineage>
</organism>
<feature type="compositionally biased region" description="Basic and acidic residues" evidence="1">
    <location>
        <begin position="155"/>
        <end position="185"/>
    </location>
</feature>
<protein>
    <submittedName>
        <fullName evidence="2">Uncharacterized protein</fullName>
    </submittedName>
</protein>
<feature type="region of interest" description="Disordered" evidence="1">
    <location>
        <begin position="154"/>
        <end position="208"/>
    </location>
</feature>
<dbReference type="EMBL" id="GL377314">
    <property type="protein sequence ID" value="EFI92002.1"/>
    <property type="molecule type" value="Genomic_DNA"/>
</dbReference>
<evidence type="ECO:0000313" key="3">
    <source>
        <dbReference type="Proteomes" id="UP000007431"/>
    </source>
</evidence>
<feature type="compositionally biased region" description="Polar residues" evidence="1">
    <location>
        <begin position="16"/>
        <end position="25"/>
    </location>
</feature>